<sequence length="160" mass="17426">MAKKSHFLFGFILGAASALATTYLLTPQTSDELKHKFNQKKDDLADRAADYYDYAKDATADWRESAADLVDNIKSHAQHDDADLASYDEKTQALKDELTEAPEVADSDEFDDIVLDGKSAFAQAKDADVDTPAEPEAPAADSEPEAETKPAEDTPEDPEA</sequence>
<evidence type="ECO:0000256" key="1">
    <source>
        <dbReference type="SAM" id="MobiDB-lite"/>
    </source>
</evidence>
<protein>
    <recommendedName>
        <fullName evidence="5">Gas vesicle protein</fullName>
    </recommendedName>
</protein>
<evidence type="ECO:0000256" key="2">
    <source>
        <dbReference type="SAM" id="SignalP"/>
    </source>
</evidence>
<dbReference type="Pfam" id="PF12732">
    <property type="entry name" value="YtxH"/>
    <property type="match status" value="1"/>
</dbReference>
<keyword evidence="2" id="KW-0732">Signal</keyword>
<feature type="region of interest" description="Disordered" evidence="1">
    <location>
        <begin position="115"/>
        <end position="160"/>
    </location>
</feature>
<dbReference type="RefSeq" id="WP_056964803.1">
    <property type="nucleotide sequence ID" value="NZ_AZEU01000269.1"/>
</dbReference>
<evidence type="ECO:0000313" key="4">
    <source>
        <dbReference type="Proteomes" id="UP000051790"/>
    </source>
</evidence>
<dbReference type="PATRIC" id="fig|1423769.4.peg.2448"/>
<keyword evidence="4" id="KW-1185">Reference proteome</keyword>
<evidence type="ECO:0008006" key="5">
    <source>
        <dbReference type="Google" id="ProtNLM"/>
    </source>
</evidence>
<accession>A0A0R1QEF2</accession>
<organism evidence="3 4">
    <name type="scientific">Lacticaseibacillus manihotivorans DSM 13343 = JCM 12514</name>
    <dbReference type="NCBI Taxonomy" id="1423769"/>
    <lineage>
        <taxon>Bacteria</taxon>
        <taxon>Bacillati</taxon>
        <taxon>Bacillota</taxon>
        <taxon>Bacilli</taxon>
        <taxon>Lactobacillales</taxon>
        <taxon>Lactobacillaceae</taxon>
        <taxon>Lacticaseibacillus</taxon>
    </lineage>
</organism>
<feature type="signal peptide" evidence="2">
    <location>
        <begin position="1"/>
        <end position="20"/>
    </location>
</feature>
<dbReference type="Proteomes" id="UP000051790">
    <property type="component" value="Unassembled WGS sequence"/>
</dbReference>
<evidence type="ECO:0000313" key="3">
    <source>
        <dbReference type="EMBL" id="KRL40405.1"/>
    </source>
</evidence>
<dbReference type="EMBL" id="AZEU01000269">
    <property type="protein sequence ID" value="KRL40405.1"/>
    <property type="molecule type" value="Genomic_DNA"/>
</dbReference>
<feature type="chain" id="PRO_5006409337" description="Gas vesicle protein" evidence="2">
    <location>
        <begin position="21"/>
        <end position="160"/>
    </location>
</feature>
<dbReference type="AlphaFoldDB" id="A0A0R1QEF2"/>
<comment type="caution">
    <text evidence="3">The sequence shown here is derived from an EMBL/GenBank/DDBJ whole genome shotgun (WGS) entry which is preliminary data.</text>
</comment>
<reference evidence="3 4" key="1">
    <citation type="journal article" date="2015" name="Genome Announc.">
        <title>Expanding the biotechnology potential of lactobacilli through comparative genomics of 213 strains and associated genera.</title>
        <authorList>
            <person name="Sun Z."/>
            <person name="Harris H.M."/>
            <person name="McCann A."/>
            <person name="Guo C."/>
            <person name="Argimon S."/>
            <person name="Zhang W."/>
            <person name="Yang X."/>
            <person name="Jeffery I.B."/>
            <person name="Cooney J.C."/>
            <person name="Kagawa T.F."/>
            <person name="Liu W."/>
            <person name="Song Y."/>
            <person name="Salvetti E."/>
            <person name="Wrobel A."/>
            <person name="Rasinkangas P."/>
            <person name="Parkhill J."/>
            <person name="Rea M.C."/>
            <person name="O'Sullivan O."/>
            <person name="Ritari J."/>
            <person name="Douillard F.P."/>
            <person name="Paul Ross R."/>
            <person name="Yang R."/>
            <person name="Briner A.E."/>
            <person name="Felis G.E."/>
            <person name="de Vos W.M."/>
            <person name="Barrangou R."/>
            <person name="Klaenhammer T.R."/>
            <person name="Caufield P.W."/>
            <person name="Cui Y."/>
            <person name="Zhang H."/>
            <person name="O'Toole P.W."/>
        </authorList>
    </citation>
    <scope>NUCLEOTIDE SEQUENCE [LARGE SCALE GENOMIC DNA]</scope>
    <source>
        <strain evidence="3 4">DSM 13343</strain>
    </source>
</reference>
<feature type="compositionally biased region" description="Low complexity" evidence="1">
    <location>
        <begin position="130"/>
        <end position="141"/>
    </location>
</feature>
<dbReference type="Gene3D" id="6.10.140.1430">
    <property type="match status" value="1"/>
</dbReference>
<proteinExistence type="predicted"/>
<gene>
    <name evidence="3" type="ORF">FD01_GL002266</name>
</gene>
<dbReference type="OrthoDB" id="2323760at2"/>
<dbReference type="InterPro" id="IPR024623">
    <property type="entry name" value="YtxH"/>
</dbReference>
<name>A0A0R1QEF2_9LACO</name>